<comment type="cofactor">
    <cofactor evidence="1 12">
        <name>heme</name>
        <dbReference type="ChEBI" id="CHEBI:30413"/>
    </cofactor>
</comment>
<dbReference type="InterPro" id="IPR036396">
    <property type="entry name" value="Cyt_P450_sf"/>
</dbReference>
<dbReference type="InterPro" id="IPR001128">
    <property type="entry name" value="Cyt_P450"/>
</dbReference>
<dbReference type="GeneID" id="105130256"/>
<name>A0AAJ6UJ65_POPEU</name>
<evidence type="ECO:0000256" key="1">
    <source>
        <dbReference type="ARBA" id="ARBA00001971"/>
    </source>
</evidence>
<keyword evidence="8 13" id="KW-0560">Oxidoreductase</keyword>
<evidence type="ECO:0000256" key="5">
    <source>
        <dbReference type="ARBA" id="ARBA00022692"/>
    </source>
</evidence>
<evidence type="ECO:0000256" key="7">
    <source>
        <dbReference type="ARBA" id="ARBA00022989"/>
    </source>
</evidence>
<gene>
    <name evidence="16" type="primary">LOC105130256</name>
</gene>
<comment type="subcellular location">
    <subcellularLocation>
        <location evidence="2">Membrane</location>
    </subcellularLocation>
</comment>
<evidence type="ECO:0000256" key="3">
    <source>
        <dbReference type="ARBA" id="ARBA00010617"/>
    </source>
</evidence>
<proteinExistence type="inferred from homology"/>
<dbReference type="InterPro" id="IPR017972">
    <property type="entry name" value="Cyt_P450_CS"/>
</dbReference>
<dbReference type="AlphaFoldDB" id="A0AAJ6UJ65"/>
<protein>
    <submittedName>
        <fullName evidence="16">Cytochrome P450 CYP82D47-like</fullName>
    </submittedName>
</protein>
<dbReference type="InterPro" id="IPR050651">
    <property type="entry name" value="Plant_Cytochrome_P450_Monoox"/>
</dbReference>
<dbReference type="PANTHER" id="PTHR47947">
    <property type="entry name" value="CYTOCHROME P450 82C3-RELATED"/>
    <property type="match status" value="1"/>
</dbReference>
<dbReference type="GO" id="GO:0005506">
    <property type="term" value="F:iron ion binding"/>
    <property type="evidence" value="ECO:0007669"/>
    <property type="project" value="InterPro"/>
</dbReference>
<dbReference type="InterPro" id="IPR002401">
    <property type="entry name" value="Cyt_P450_E_grp-I"/>
</dbReference>
<dbReference type="CDD" id="cd20654">
    <property type="entry name" value="CYP82"/>
    <property type="match status" value="1"/>
</dbReference>
<dbReference type="GO" id="GO:0004497">
    <property type="term" value="F:monooxygenase activity"/>
    <property type="evidence" value="ECO:0007669"/>
    <property type="project" value="UniProtKB-KW"/>
</dbReference>
<evidence type="ECO:0000256" key="13">
    <source>
        <dbReference type="RuleBase" id="RU000461"/>
    </source>
</evidence>
<dbReference type="PANTHER" id="PTHR47947:SF26">
    <property type="entry name" value="CYTOCHROME P450"/>
    <property type="match status" value="1"/>
</dbReference>
<organism evidence="15 16">
    <name type="scientific">Populus euphratica</name>
    <name type="common">Euphrates poplar</name>
    <dbReference type="NCBI Taxonomy" id="75702"/>
    <lineage>
        <taxon>Eukaryota</taxon>
        <taxon>Viridiplantae</taxon>
        <taxon>Streptophyta</taxon>
        <taxon>Embryophyta</taxon>
        <taxon>Tracheophyta</taxon>
        <taxon>Spermatophyta</taxon>
        <taxon>Magnoliopsida</taxon>
        <taxon>eudicotyledons</taxon>
        <taxon>Gunneridae</taxon>
        <taxon>Pentapetalae</taxon>
        <taxon>rosids</taxon>
        <taxon>fabids</taxon>
        <taxon>Malpighiales</taxon>
        <taxon>Salicaceae</taxon>
        <taxon>Saliceae</taxon>
        <taxon>Populus</taxon>
    </lineage>
</organism>
<evidence type="ECO:0000313" key="16">
    <source>
        <dbReference type="RefSeq" id="XP_011030967.1"/>
    </source>
</evidence>
<feature type="binding site" description="axial binding residue" evidence="12">
    <location>
        <position position="476"/>
    </location>
    <ligand>
        <name>heme</name>
        <dbReference type="ChEBI" id="CHEBI:30413"/>
    </ligand>
    <ligandPart>
        <name>Fe</name>
        <dbReference type="ChEBI" id="CHEBI:18248"/>
    </ligandPart>
</feature>
<evidence type="ECO:0000256" key="6">
    <source>
        <dbReference type="ARBA" id="ARBA00022723"/>
    </source>
</evidence>
<dbReference type="PROSITE" id="PS00086">
    <property type="entry name" value="CYTOCHROME_P450"/>
    <property type="match status" value="1"/>
</dbReference>
<dbReference type="SUPFAM" id="SSF48264">
    <property type="entry name" value="Cytochrome P450"/>
    <property type="match status" value="1"/>
</dbReference>
<keyword evidence="5 14" id="KW-0812">Transmembrane</keyword>
<evidence type="ECO:0000313" key="15">
    <source>
        <dbReference type="Proteomes" id="UP000694918"/>
    </source>
</evidence>
<dbReference type="Proteomes" id="UP000694918">
    <property type="component" value="Unplaced"/>
</dbReference>
<keyword evidence="11 14" id="KW-0472">Membrane</keyword>
<feature type="transmembrane region" description="Helical" evidence="14">
    <location>
        <begin position="15"/>
        <end position="32"/>
    </location>
</feature>
<dbReference type="Gene3D" id="1.10.630.10">
    <property type="entry name" value="Cytochrome P450"/>
    <property type="match status" value="1"/>
</dbReference>
<dbReference type="KEGG" id="peu:105130256"/>
<dbReference type="PRINTS" id="PR00463">
    <property type="entry name" value="EP450I"/>
</dbReference>
<dbReference type="Pfam" id="PF00067">
    <property type="entry name" value="p450"/>
    <property type="match status" value="1"/>
</dbReference>
<keyword evidence="4 12" id="KW-0349">Heme</keyword>
<keyword evidence="10 13" id="KW-0503">Monooxygenase</keyword>
<dbReference type="PRINTS" id="PR00385">
    <property type="entry name" value="P450"/>
</dbReference>
<evidence type="ECO:0000256" key="11">
    <source>
        <dbReference type="ARBA" id="ARBA00023136"/>
    </source>
</evidence>
<dbReference type="RefSeq" id="XP_011030967.1">
    <property type="nucleotide sequence ID" value="XM_011032665.1"/>
</dbReference>
<keyword evidence="7 14" id="KW-1133">Transmembrane helix</keyword>
<keyword evidence="6 12" id="KW-0479">Metal-binding</keyword>
<evidence type="ECO:0000256" key="9">
    <source>
        <dbReference type="ARBA" id="ARBA00023004"/>
    </source>
</evidence>
<keyword evidence="15" id="KW-1185">Reference proteome</keyword>
<dbReference type="GO" id="GO:0020037">
    <property type="term" value="F:heme binding"/>
    <property type="evidence" value="ECO:0007669"/>
    <property type="project" value="InterPro"/>
</dbReference>
<dbReference type="GO" id="GO:0016020">
    <property type="term" value="C:membrane"/>
    <property type="evidence" value="ECO:0007669"/>
    <property type="project" value="UniProtKB-SubCell"/>
</dbReference>
<reference evidence="16" key="1">
    <citation type="submission" date="2025-08" db="UniProtKB">
        <authorList>
            <consortium name="RefSeq"/>
        </authorList>
    </citation>
    <scope>IDENTIFICATION</scope>
</reference>
<accession>A0AAJ6UJ65</accession>
<evidence type="ECO:0000256" key="14">
    <source>
        <dbReference type="SAM" id="Phobius"/>
    </source>
</evidence>
<dbReference type="GO" id="GO:0016705">
    <property type="term" value="F:oxidoreductase activity, acting on paired donors, with incorporation or reduction of molecular oxygen"/>
    <property type="evidence" value="ECO:0007669"/>
    <property type="project" value="InterPro"/>
</dbReference>
<evidence type="ECO:0000256" key="12">
    <source>
        <dbReference type="PIRSR" id="PIRSR602401-1"/>
    </source>
</evidence>
<evidence type="ECO:0000256" key="10">
    <source>
        <dbReference type="ARBA" id="ARBA00023033"/>
    </source>
</evidence>
<comment type="similarity">
    <text evidence="3 13">Belongs to the cytochrome P450 family.</text>
</comment>
<evidence type="ECO:0000256" key="4">
    <source>
        <dbReference type="ARBA" id="ARBA00022617"/>
    </source>
</evidence>
<sequence>MEFFYLPFLTNNMTTNPMFFIVIFISSIFWISRKFLARTGKKKAAPKAGGAWPVIGHLHLLGGAEPPHKVLGSMAEKYGPIFTIKMGVHRALVVSNWETAKECFTTHDKAFSGRPKTLASELLTYDGAMMGFSPYGPYWRQVRKITTVELLSNYRLEKLKDVRESEVRAFLKELYKLWDDNRGGASKSKGSMVLVEMERWFGDLTLNIVLRTIVGKTVGYITNVEDEESVKGWKKGLKDFFHWTGVFPVSDALPFLRFLDLGGHGEAMKKTAKELDLVVEDWLEEHKRKRAAGIVKGKEDFMDLMLDVFDNDAEAVQGGDSDTINKATSLTLILAASDTTAVTLIWALSLLVNNPNALKKAQLELDTHVSKERQVEESDVQNLVYLKAVLKETLRLYPPGPLLIPHEAIEDCTIDGYHVPRGTRLLVNVSKIHRDERVWSNPNEFDPERFLTTHRGFDVRGKNFEFLPFGSGRRMCPGVSFALHAMDLALATLLHGFDFATPSGEPVDMHENSGLTNLRATPLEVLLCPRLPSRLYGH</sequence>
<keyword evidence="9 12" id="KW-0408">Iron</keyword>
<evidence type="ECO:0000256" key="2">
    <source>
        <dbReference type="ARBA" id="ARBA00004370"/>
    </source>
</evidence>
<dbReference type="FunFam" id="1.10.630.10:FF:000026">
    <property type="entry name" value="Cytochrome P450 82C4"/>
    <property type="match status" value="1"/>
</dbReference>
<evidence type="ECO:0000256" key="8">
    <source>
        <dbReference type="ARBA" id="ARBA00023002"/>
    </source>
</evidence>